<gene>
    <name evidence="2" type="primary">rlsB</name>
    <name evidence="2" type="ORF">VOLCADRAFT_91979</name>
</gene>
<feature type="region of interest" description="Disordered" evidence="1">
    <location>
        <begin position="284"/>
        <end position="395"/>
    </location>
</feature>
<organism evidence="3">
    <name type="scientific">Volvox carteri f. nagariensis</name>
    <dbReference type="NCBI Taxonomy" id="3068"/>
    <lineage>
        <taxon>Eukaryota</taxon>
        <taxon>Viridiplantae</taxon>
        <taxon>Chlorophyta</taxon>
        <taxon>core chlorophytes</taxon>
        <taxon>Chlorophyceae</taxon>
        <taxon>CS clade</taxon>
        <taxon>Chlamydomonadales</taxon>
        <taxon>Volvocaceae</taxon>
        <taxon>Volvox</taxon>
    </lineage>
</organism>
<dbReference type="Proteomes" id="UP000001058">
    <property type="component" value="Unassembled WGS sequence"/>
</dbReference>
<feature type="compositionally biased region" description="Gly residues" evidence="1">
    <location>
        <begin position="374"/>
        <end position="395"/>
    </location>
</feature>
<keyword evidence="3" id="KW-1185">Reference proteome</keyword>
<protein>
    <submittedName>
        <fullName evidence="2">RegA-like protein RlsB</fullName>
    </submittedName>
</protein>
<proteinExistence type="predicted"/>
<dbReference type="OrthoDB" id="550248at2759"/>
<feature type="compositionally biased region" description="Low complexity" evidence="1">
    <location>
        <begin position="418"/>
        <end position="428"/>
    </location>
</feature>
<dbReference type="AlphaFoldDB" id="D8TYG0"/>
<feature type="region of interest" description="Disordered" evidence="1">
    <location>
        <begin position="480"/>
        <end position="501"/>
    </location>
</feature>
<name>D8TYG0_VOLCA</name>
<dbReference type="KEGG" id="vcn:VOLCADRAFT_91979"/>
<evidence type="ECO:0000313" key="3">
    <source>
        <dbReference type="Proteomes" id="UP000001058"/>
    </source>
</evidence>
<feature type="region of interest" description="Disordered" evidence="1">
    <location>
        <begin position="551"/>
        <end position="586"/>
    </location>
</feature>
<accession>D8TYG0</accession>
<feature type="compositionally biased region" description="Low complexity" evidence="1">
    <location>
        <begin position="361"/>
        <end position="373"/>
    </location>
</feature>
<dbReference type="GeneID" id="9615541"/>
<reference evidence="2 3" key="1">
    <citation type="journal article" date="2010" name="Science">
        <title>Genomic analysis of organismal complexity in the multicellular green alga Volvox carteri.</title>
        <authorList>
            <person name="Prochnik S.E."/>
            <person name="Umen J."/>
            <person name="Nedelcu A.M."/>
            <person name="Hallmann A."/>
            <person name="Miller S.M."/>
            <person name="Nishii I."/>
            <person name="Ferris P."/>
            <person name="Kuo A."/>
            <person name="Mitros T."/>
            <person name="Fritz-Laylin L.K."/>
            <person name="Hellsten U."/>
            <person name="Chapman J."/>
            <person name="Simakov O."/>
            <person name="Rensing S.A."/>
            <person name="Terry A."/>
            <person name="Pangilinan J."/>
            <person name="Kapitonov V."/>
            <person name="Jurka J."/>
            <person name="Salamov A."/>
            <person name="Shapiro H."/>
            <person name="Schmutz J."/>
            <person name="Grimwood J."/>
            <person name="Lindquist E."/>
            <person name="Lucas S."/>
            <person name="Grigoriev I.V."/>
            <person name="Schmitt R."/>
            <person name="Kirk D."/>
            <person name="Rokhsar D.S."/>
        </authorList>
    </citation>
    <scope>NUCLEOTIDE SEQUENCE [LARGE SCALE GENOMIC DNA]</scope>
    <source>
        <strain evidence="3">f. Nagariensis / Eve</strain>
    </source>
</reference>
<dbReference type="EMBL" id="GL378344">
    <property type="protein sequence ID" value="EFJ47633.1"/>
    <property type="molecule type" value="Genomic_DNA"/>
</dbReference>
<sequence>MCRFTPQKEPLIELLLTVDLADSVGCRWTISPSTIPQFHARVIASMYLASATAAAANARCRHKLDPPEPLLKQALKNVSTAWRPTPQVMRVAMAHLWSTCSVLPPSCRPPPFQQMPYDRFLSDLPARVATEESKESYTCMKHASGYYHNEGDDDGGDDGGDGGGGDGAWGGVGAAGVAGLEDIAPPPPELLGPIDVTVAVRTSSASGGRRGREEVVSRGSAVRGQPVGKFDVPRYIAGRDCIFFNGRWMSRSHFEKVGGSRMAKWYRSIRVLPDLEPLGEWLERNGMPITKGPSRRSSRRTTTVESGDEHLGHTGLELQTGLQRPELQNLPSDEPQSSSPPPPPALAMAPVRQPPLGINNPLTDPLLDPLASVGSGGGSGGAGGNSGSSAGGGGGGAAAGLTFLQRLWNTLPRPSQQLLLQQQQQQQQPPAHEPLAAASDPSGSPNWDDTRAAEVTAPLPPPAFDPDLLAMLQSGGASTVSIAGGAGDRGDEDSEERSERVTVEGLLRFDPANVGVLETSARTHVWAASSAAAAAAEEAAEAAEAAVVAEAVEHPSLATPASRPPPPPPPPVLRMGCRGGGSKCRP</sequence>
<feature type="compositionally biased region" description="Gly residues" evidence="1">
    <location>
        <begin position="577"/>
        <end position="586"/>
    </location>
</feature>
<feature type="region of interest" description="Disordered" evidence="1">
    <location>
        <begin position="418"/>
        <end position="467"/>
    </location>
</feature>
<evidence type="ECO:0000313" key="2">
    <source>
        <dbReference type="EMBL" id="EFJ47633.1"/>
    </source>
</evidence>
<dbReference type="InParanoid" id="D8TYG0"/>
<feature type="compositionally biased region" description="Pro residues" evidence="1">
    <location>
        <begin position="562"/>
        <end position="572"/>
    </location>
</feature>
<dbReference type="RefSeq" id="XP_002951457.1">
    <property type="nucleotide sequence ID" value="XM_002951411.1"/>
</dbReference>
<evidence type="ECO:0000256" key="1">
    <source>
        <dbReference type="SAM" id="MobiDB-lite"/>
    </source>
</evidence>